<dbReference type="NCBIfam" id="TIGR00218">
    <property type="entry name" value="manA"/>
    <property type="match status" value="1"/>
</dbReference>
<accession>A0AAE3LPM4</accession>
<dbReference type="PRINTS" id="PR00714">
    <property type="entry name" value="MAN6PISMRASE"/>
</dbReference>
<dbReference type="InterPro" id="IPR014710">
    <property type="entry name" value="RmlC-like_jellyroll"/>
</dbReference>
<dbReference type="Proteomes" id="UP001209317">
    <property type="component" value="Unassembled WGS sequence"/>
</dbReference>
<reference evidence="10" key="1">
    <citation type="submission" date="2022-10" db="EMBL/GenBank/DDBJ databases">
        <authorList>
            <person name="Kim H.S."/>
            <person name="Kim J.-S."/>
            <person name="Suh M.K."/>
            <person name="Eom M.K."/>
            <person name="Lee J.-S."/>
        </authorList>
    </citation>
    <scope>NUCLEOTIDE SEQUENCE</scope>
    <source>
        <strain evidence="10">LIP-5</strain>
    </source>
</reference>
<dbReference type="GO" id="GO:0009298">
    <property type="term" value="P:GDP-mannose biosynthetic process"/>
    <property type="evidence" value="ECO:0007669"/>
    <property type="project" value="InterPro"/>
</dbReference>
<evidence type="ECO:0000259" key="9">
    <source>
        <dbReference type="Pfam" id="PF20511"/>
    </source>
</evidence>
<evidence type="ECO:0000256" key="2">
    <source>
        <dbReference type="ARBA" id="ARBA00010772"/>
    </source>
</evidence>
<keyword evidence="6 10" id="KW-0413">Isomerase</keyword>
<comment type="catalytic activity">
    <reaction evidence="1">
        <text>D-mannose 6-phosphate = D-fructose 6-phosphate</text>
        <dbReference type="Rhea" id="RHEA:12356"/>
        <dbReference type="ChEBI" id="CHEBI:58735"/>
        <dbReference type="ChEBI" id="CHEBI:61527"/>
        <dbReference type="EC" id="5.3.1.8"/>
    </reaction>
</comment>
<dbReference type="InterPro" id="IPR001250">
    <property type="entry name" value="Man6P_Isoase-1"/>
</dbReference>
<dbReference type="RefSeq" id="WP_263037117.1">
    <property type="nucleotide sequence ID" value="NZ_JAOTPL010000003.1"/>
</dbReference>
<protein>
    <recommendedName>
        <fullName evidence="3">mannose-6-phosphate isomerase</fullName>
        <ecNumber evidence="3">5.3.1.8</ecNumber>
    </recommendedName>
</protein>
<dbReference type="GO" id="GO:0004476">
    <property type="term" value="F:mannose-6-phosphate isomerase activity"/>
    <property type="evidence" value="ECO:0007669"/>
    <property type="project" value="UniProtKB-EC"/>
</dbReference>
<evidence type="ECO:0000256" key="7">
    <source>
        <dbReference type="PIRSR" id="PIRSR001480-1"/>
    </source>
</evidence>
<feature type="domain" description="Phosphomannose isomerase type I catalytic" evidence="9">
    <location>
        <begin position="8"/>
        <end position="154"/>
    </location>
</feature>
<evidence type="ECO:0000256" key="6">
    <source>
        <dbReference type="ARBA" id="ARBA00023235"/>
    </source>
</evidence>
<dbReference type="GO" id="GO:0005829">
    <property type="term" value="C:cytosol"/>
    <property type="evidence" value="ECO:0007669"/>
    <property type="project" value="TreeGrafter"/>
</dbReference>
<feature type="active site" evidence="7">
    <location>
        <position position="285"/>
    </location>
</feature>
<feature type="binding site" evidence="8">
    <location>
        <position position="102"/>
    </location>
    <ligand>
        <name>Zn(2+)</name>
        <dbReference type="ChEBI" id="CHEBI:29105"/>
    </ligand>
</feature>
<feature type="binding site" evidence="8">
    <location>
        <position position="139"/>
    </location>
    <ligand>
        <name>Zn(2+)</name>
        <dbReference type="ChEBI" id="CHEBI:29105"/>
    </ligand>
</feature>
<dbReference type="CDD" id="cd07011">
    <property type="entry name" value="cupin_PMI_type_I_N"/>
    <property type="match status" value="1"/>
</dbReference>
<dbReference type="GO" id="GO:0008270">
    <property type="term" value="F:zinc ion binding"/>
    <property type="evidence" value="ECO:0007669"/>
    <property type="project" value="InterPro"/>
</dbReference>
<dbReference type="SUPFAM" id="SSF51182">
    <property type="entry name" value="RmlC-like cupins"/>
    <property type="match status" value="1"/>
</dbReference>
<evidence type="ECO:0000256" key="5">
    <source>
        <dbReference type="ARBA" id="ARBA00022833"/>
    </source>
</evidence>
<evidence type="ECO:0000256" key="1">
    <source>
        <dbReference type="ARBA" id="ARBA00000757"/>
    </source>
</evidence>
<keyword evidence="11" id="KW-1185">Reference proteome</keyword>
<evidence type="ECO:0000256" key="4">
    <source>
        <dbReference type="ARBA" id="ARBA00022723"/>
    </source>
</evidence>
<dbReference type="AlphaFoldDB" id="A0AAE3LPM4"/>
<comment type="similarity">
    <text evidence="2">Belongs to the mannose-6-phosphate isomerase type 1 family.</text>
</comment>
<feature type="binding site" evidence="8">
    <location>
        <position position="104"/>
    </location>
    <ligand>
        <name>Zn(2+)</name>
        <dbReference type="ChEBI" id="CHEBI:29105"/>
    </ligand>
</feature>
<dbReference type="GO" id="GO:0005975">
    <property type="term" value="P:carbohydrate metabolic process"/>
    <property type="evidence" value="ECO:0007669"/>
    <property type="project" value="InterPro"/>
</dbReference>
<organism evidence="10 11">
    <name type="scientific">Haoranjiania flava</name>
    <dbReference type="NCBI Taxonomy" id="1856322"/>
    <lineage>
        <taxon>Bacteria</taxon>
        <taxon>Pseudomonadati</taxon>
        <taxon>Bacteroidota</taxon>
        <taxon>Chitinophagia</taxon>
        <taxon>Chitinophagales</taxon>
        <taxon>Chitinophagaceae</taxon>
        <taxon>Haoranjiania</taxon>
    </lineage>
</organism>
<comment type="cofactor">
    <cofactor evidence="8">
        <name>Zn(2+)</name>
        <dbReference type="ChEBI" id="CHEBI:29105"/>
    </cofactor>
    <text evidence="8">Binds 1 zinc ion per subunit.</text>
</comment>
<evidence type="ECO:0000256" key="8">
    <source>
        <dbReference type="PIRSR" id="PIRSR001480-2"/>
    </source>
</evidence>
<keyword evidence="4 8" id="KW-0479">Metal-binding</keyword>
<evidence type="ECO:0000256" key="3">
    <source>
        <dbReference type="ARBA" id="ARBA00011956"/>
    </source>
</evidence>
<dbReference type="Gene3D" id="2.60.120.10">
    <property type="entry name" value="Jelly Rolls"/>
    <property type="match status" value="2"/>
</dbReference>
<comment type="caution">
    <text evidence="10">The sequence shown here is derived from an EMBL/GenBank/DDBJ whole genome shotgun (WGS) entry which is preliminary data.</text>
</comment>
<dbReference type="Pfam" id="PF20511">
    <property type="entry name" value="PMI_typeI_cat"/>
    <property type="match status" value="1"/>
</dbReference>
<dbReference type="EMBL" id="JAOTPL010000003">
    <property type="protein sequence ID" value="MCU7693630.1"/>
    <property type="molecule type" value="Genomic_DNA"/>
</dbReference>
<evidence type="ECO:0000313" key="11">
    <source>
        <dbReference type="Proteomes" id="UP001209317"/>
    </source>
</evidence>
<dbReference type="Gene3D" id="1.10.441.10">
    <property type="entry name" value="Phosphomannose Isomerase, domain 2"/>
    <property type="match status" value="1"/>
</dbReference>
<feature type="binding site" evidence="8">
    <location>
        <position position="266"/>
    </location>
    <ligand>
        <name>Zn(2+)</name>
        <dbReference type="ChEBI" id="CHEBI:29105"/>
    </ligand>
</feature>
<dbReference type="PIRSF" id="PIRSF001480">
    <property type="entry name" value="Mannose-6-phosphate_isomerase"/>
    <property type="match status" value="1"/>
</dbReference>
<dbReference type="PANTHER" id="PTHR10309">
    <property type="entry name" value="MANNOSE-6-PHOSPHATE ISOMERASE"/>
    <property type="match status" value="1"/>
</dbReference>
<proteinExistence type="inferred from homology"/>
<gene>
    <name evidence="10" type="primary">manA</name>
    <name evidence="10" type="ORF">OD355_03765</name>
</gene>
<keyword evidence="5 8" id="KW-0862">Zinc</keyword>
<dbReference type="PANTHER" id="PTHR10309:SF0">
    <property type="entry name" value="MANNOSE-6-PHOSPHATE ISOMERASE"/>
    <property type="match status" value="1"/>
</dbReference>
<dbReference type="InterPro" id="IPR018050">
    <property type="entry name" value="Pmannose_isomerase-type1_CS"/>
</dbReference>
<dbReference type="InterPro" id="IPR046457">
    <property type="entry name" value="PMI_typeI_cat"/>
</dbReference>
<evidence type="ECO:0000313" key="10">
    <source>
        <dbReference type="EMBL" id="MCU7693630.1"/>
    </source>
</evidence>
<dbReference type="EC" id="5.3.1.8" evidence="3"/>
<name>A0AAE3LPM4_9BACT</name>
<dbReference type="PROSITE" id="PS00965">
    <property type="entry name" value="PMI_I_1"/>
    <property type="match status" value="1"/>
</dbReference>
<dbReference type="InterPro" id="IPR011051">
    <property type="entry name" value="RmlC_Cupin_sf"/>
</dbReference>
<sequence length="402" mass="45197">MEQQENIFLLKGKVQHYDWGGTDYLPELLQFENNGKQPCAEYWMGAHASAPSILICNSEERPLNELIKNDPGKFIGKKVQERFGELPYLLKILDVKKMLSIQVHPTKSEAEKGFDAEEKKGTPVNAANRNYKDRNHKPEVMIALSEFWLLHGFKTEEKIAQVLNEVEAFHPLQNIFKEKGTKGLYQHVMEMPQNEVNTMLLPLVKNILSNKASDKSKPEYWIQKLFAENKSEEPGDLDKGIFSIYFFNIVKAEKGEAIFQGAGLPHAYLEGQNVELMANSDNVLRGGLTSKYVDVPELLKHTSFEGIVPKALQPQLNKNEKIFNCPVPDFGISEITLGENETIQLQTGSLEILFVLEGDITVESGSKKIDAKRGEAIAVLPASDFRITSKTGNSVVYKAFVP</sequence>
<dbReference type="InterPro" id="IPR016305">
    <property type="entry name" value="Mannose-6-P_Isomerase"/>
</dbReference>